<sequence length="119" mass="13327">MKIAFPVSEKSIESDIYDSFGRAPYFVIYNTISKDIEYLDHRAVVAQGAGGIRAAQVLVDQGIKVIIAQQCGENAEKLLRKAEVLIYKASVGSIRDNIEAYLNDQLNLLNEFKFKKTDL</sequence>
<dbReference type="CDD" id="cd00851">
    <property type="entry name" value="MTH1175"/>
    <property type="match status" value="1"/>
</dbReference>
<comment type="caution">
    <text evidence="2">The sequence shown here is derived from an EMBL/GenBank/DDBJ whole genome shotgun (WGS) entry which is preliminary data.</text>
</comment>
<proteinExistence type="predicted"/>
<accession>A0A8J8B292</accession>
<reference evidence="2" key="1">
    <citation type="submission" date="2021-04" db="EMBL/GenBank/DDBJ databases">
        <title>Sinoanaerobacter chloroacetimidivorans sp. nov., an obligate anaerobic bacterium isolated from anaerobic sludge.</title>
        <authorList>
            <person name="Bao Y."/>
        </authorList>
    </citation>
    <scope>NUCLEOTIDE SEQUENCE</scope>
    <source>
        <strain evidence="2">BAD-6</strain>
    </source>
</reference>
<organism evidence="2 3">
    <name type="scientific">Sinanaerobacter chloroacetimidivorans</name>
    <dbReference type="NCBI Taxonomy" id="2818044"/>
    <lineage>
        <taxon>Bacteria</taxon>
        <taxon>Bacillati</taxon>
        <taxon>Bacillota</taxon>
        <taxon>Clostridia</taxon>
        <taxon>Peptostreptococcales</taxon>
        <taxon>Anaerovoracaceae</taxon>
        <taxon>Sinanaerobacter</taxon>
    </lineage>
</organism>
<dbReference type="SUPFAM" id="SSF53146">
    <property type="entry name" value="Nitrogenase accessory factor-like"/>
    <property type="match status" value="1"/>
</dbReference>
<evidence type="ECO:0000313" key="3">
    <source>
        <dbReference type="Proteomes" id="UP000675664"/>
    </source>
</evidence>
<gene>
    <name evidence="2" type="ORF">KCX82_11605</name>
</gene>
<dbReference type="Pfam" id="PF02579">
    <property type="entry name" value="Nitro_FeMo-Co"/>
    <property type="match status" value="1"/>
</dbReference>
<dbReference type="RefSeq" id="WP_227018650.1">
    <property type="nucleotide sequence ID" value="NZ_JAGSND010000007.1"/>
</dbReference>
<dbReference type="Gene3D" id="3.30.420.130">
    <property type="entry name" value="Dinitrogenase iron-molybdenum cofactor biosynthesis domain"/>
    <property type="match status" value="1"/>
</dbReference>
<dbReference type="PANTHER" id="PTHR42983">
    <property type="entry name" value="DINITROGENASE IRON-MOLYBDENUM COFACTOR PROTEIN-RELATED"/>
    <property type="match status" value="1"/>
</dbReference>
<reference evidence="2" key="2">
    <citation type="submission" date="2021-04" db="EMBL/GenBank/DDBJ databases">
        <authorList>
            <person name="Liu J."/>
        </authorList>
    </citation>
    <scope>NUCLEOTIDE SEQUENCE</scope>
    <source>
        <strain evidence="2">BAD-6</strain>
    </source>
</reference>
<dbReference type="EMBL" id="JAGSND010000007">
    <property type="protein sequence ID" value="MBR0598526.1"/>
    <property type="molecule type" value="Genomic_DNA"/>
</dbReference>
<keyword evidence="3" id="KW-1185">Reference proteome</keyword>
<dbReference type="AlphaFoldDB" id="A0A8J8B292"/>
<dbReference type="Proteomes" id="UP000675664">
    <property type="component" value="Unassembled WGS sequence"/>
</dbReference>
<dbReference type="InterPro" id="IPR033913">
    <property type="entry name" value="MTH1175_dom"/>
</dbReference>
<protein>
    <submittedName>
        <fullName evidence="2">NifB/NifX family molybdenum-iron cluster-binding protein</fullName>
    </submittedName>
</protein>
<feature type="domain" description="Dinitrogenase iron-molybdenum cofactor biosynthesis" evidence="1">
    <location>
        <begin position="13"/>
        <end position="102"/>
    </location>
</feature>
<dbReference type="PANTHER" id="PTHR42983:SF1">
    <property type="entry name" value="IRON-MOLYBDENUM PROTEIN"/>
    <property type="match status" value="1"/>
</dbReference>
<evidence type="ECO:0000313" key="2">
    <source>
        <dbReference type="EMBL" id="MBR0598526.1"/>
    </source>
</evidence>
<dbReference type="InterPro" id="IPR003731">
    <property type="entry name" value="Di-Nase_FeMo-co_biosynth"/>
</dbReference>
<evidence type="ECO:0000259" key="1">
    <source>
        <dbReference type="Pfam" id="PF02579"/>
    </source>
</evidence>
<name>A0A8J8B292_9FIRM</name>
<dbReference type="InterPro" id="IPR036105">
    <property type="entry name" value="DiNase_FeMo-co_biosyn_sf"/>
</dbReference>